<feature type="coiled-coil region" evidence="1">
    <location>
        <begin position="36"/>
        <end position="94"/>
    </location>
</feature>
<dbReference type="InterPro" id="IPR009636">
    <property type="entry name" value="SCAF"/>
</dbReference>
<evidence type="ECO:0000313" key="4">
    <source>
        <dbReference type="Proteomes" id="UP001458880"/>
    </source>
</evidence>
<reference evidence="3 4" key="1">
    <citation type="journal article" date="2024" name="BMC Genomics">
        <title>De novo assembly and annotation of Popillia japonica's genome with initial clues to its potential as an invasive pest.</title>
        <authorList>
            <person name="Cucini C."/>
            <person name="Boschi S."/>
            <person name="Funari R."/>
            <person name="Cardaioli E."/>
            <person name="Iannotti N."/>
            <person name="Marturano G."/>
            <person name="Paoli F."/>
            <person name="Bruttini M."/>
            <person name="Carapelli A."/>
            <person name="Frati F."/>
            <person name="Nardi F."/>
        </authorList>
    </citation>
    <scope>NUCLEOTIDE SEQUENCE [LARGE SCALE GENOMIC DNA]</scope>
    <source>
        <strain evidence="3">DMR45628</strain>
    </source>
</reference>
<name>A0AAW1HSZ9_POPJA</name>
<keyword evidence="1" id="KW-0175">Coiled coil</keyword>
<evidence type="ECO:0000256" key="1">
    <source>
        <dbReference type="SAM" id="Coils"/>
    </source>
</evidence>
<organism evidence="3 4">
    <name type="scientific">Popillia japonica</name>
    <name type="common">Japanese beetle</name>
    <dbReference type="NCBI Taxonomy" id="7064"/>
    <lineage>
        <taxon>Eukaryota</taxon>
        <taxon>Metazoa</taxon>
        <taxon>Ecdysozoa</taxon>
        <taxon>Arthropoda</taxon>
        <taxon>Hexapoda</taxon>
        <taxon>Insecta</taxon>
        <taxon>Pterygota</taxon>
        <taxon>Neoptera</taxon>
        <taxon>Endopterygota</taxon>
        <taxon>Coleoptera</taxon>
        <taxon>Polyphaga</taxon>
        <taxon>Scarabaeiformia</taxon>
        <taxon>Scarabaeidae</taxon>
        <taxon>Rutelinae</taxon>
        <taxon>Popillia</taxon>
    </lineage>
</organism>
<gene>
    <name evidence="3" type="ORF">QE152_g40000</name>
</gene>
<dbReference type="EMBL" id="JASPKY010001015">
    <property type="protein sequence ID" value="KAK9679526.1"/>
    <property type="molecule type" value="Genomic_DNA"/>
</dbReference>
<dbReference type="Proteomes" id="UP001458880">
    <property type="component" value="Unassembled WGS sequence"/>
</dbReference>
<protein>
    <submittedName>
        <fullName evidence="3">Phage minor structural protein GP20</fullName>
    </submittedName>
</protein>
<feature type="region of interest" description="Disordered" evidence="2">
    <location>
        <begin position="160"/>
        <end position="199"/>
    </location>
</feature>
<sequence>MDILEILKNAGVEIPEEQKATINKEIRKTYKHVDEVDEIKRQLAESSEATKLANEQLEKANKQIETFGAKESTYEEIKKQADEWKAAADKAKADSEATISGMKLDYALENALRDAKAKDSKLIKTLLDTGKLTLSDKGLDGLEDQLNPLKETHAYLFEADTPAQKQVPAGTKIVQPNTPPAESSPQNLREALGQKYKKN</sequence>
<comment type="caution">
    <text evidence="3">The sequence shown here is derived from an EMBL/GenBank/DDBJ whole genome shotgun (WGS) entry which is preliminary data.</text>
</comment>
<dbReference type="Pfam" id="PF06810">
    <property type="entry name" value="Phage_scaffold"/>
    <property type="match status" value="1"/>
</dbReference>
<keyword evidence="4" id="KW-1185">Reference proteome</keyword>
<dbReference type="AlphaFoldDB" id="A0AAW1HSZ9"/>
<evidence type="ECO:0000256" key="2">
    <source>
        <dbReference type="SAM" id="MobiDB-lite"/>
    </source>
</evidence>
<evidence type="ECO:0000313" key="3">
    <source>
        <dbReference type="EMBL" id="KAK9679526.1"/>
    </source>
</evidence>
<feature type="compositionally biased region" description="Polar residues" evidence="2">
    <location>
        <begin position="174"/>
        <end position="187"/>
    </location>
</feature>
<accession>A0AAW1HSZ9</accession>
<proteinExistence type="predicted"/>